<evidence type="ECO:0000313" key="1">
    <source>
        <dbReference type="EMBL" id="CAD9409839.1"/>
    </source>
</evidence>
<gene>
    <name evidence="1" type="ORF">AAND1436_LOCUS14124</name>
</gene>
<dbReference type="EMBL" id="HBGQ01028581">
    <property type="protein sequence ID" value="CAD9409839.1"/>
    <property type="molecule type" value="Transcribed_RNA"/>
</dbReference>
<sequence length="115" mass="12470">MAVLDHMVGTMVNSTDREQFLELARQHDLRRSLQDNATQGHVASAERKAAAKEAIRSIPESIMRRLKEMRAAVGYSGGVVPRGRRKSQAVARAKPMGTLSALCASAVLGRLAWSG</sequence>
<name>A0A7S2BXU4_9DINO</name>
<accession>A0A7S2BXU4</accession>
<reference evidence="1" key="1">
    <citation type="submission" date="2021-01" db="EMBL/GenBank/DDBJ databases">
        <authorList>
            <person name="Corre E."/>
            <person name="Pelletier E."/>
            <person name="Niang G."/>
            <person name="Scheremetjew M."/>
            <person name="Finn R."/>
            <person name="Kale V."/>
            <person name="Holt S."/>
            <person name="Cochrane G."/>
            <person name="Meng A."/>
            <person name="Brown T."/>
            <person name="Cohen L."/>
        </authorList>
    </citation>
    <scope>NUCLEOTIDE SEQUENCE</scope>
    <source>
        <strain evidence="1">CCMP2222</strain>
    </source>
</reference>
<protein>
    <submittedName>
        <fullName evidence="1">Uncharacterized protein</fullName>
    </submittedName>
</protein>
<organism evidence="1">
    <name type="scientific">Alexandrium andersonii</name>
    <dbReference type="NCBI Taxonomy" id="327968"/>
    <lineage>
        <taxon>Eukaryota</taxon>
        <taxon>Sar</taxon>
        <taxon>Alveolata</taxon>
        <taxon>Dinophyceae</taxon>
        <taxon>Gonyaulacales</taxon>
        <taxon>Pyrocystaceae</taxon>
        <taxon>Alexandrium</taxon>
    </lineage>
</organism>
<dbReference type="AlphaFoldDB" id="A0A7S2BXU4"/>
<proteinExistence type="predicted"/>